<gene>
    <name evidence="1" type="ORF">ACFOMD_17605</name>
</gene>
<evidence type="ECO:0000313" key="1">
    <source>
        <dbReference type="EMBL" id="MFC3714388.1"/>
    </source>
</evidence>
<protein>
    <submittedName>
        <fullName evidence="1">Uncharacterized protein</fullName>
    </submittedName>
</protein>
<comment type="caution">
    <text evidence="1">The sequence shown here is derived from an EMBL/GenBank/DDBJ whole genome shotgun (WGS) entry which is preliminary data.</text>
</comment>
<organism evidence="1 2">
    <name type="scientific">Sphingoaurantiacus capsulatus</name>
    <dbReference type="NCBI Taxonomy" id="1771310"/>
    <lineage>
        <taxon>Bacteria</taxon>
        <taxon>Pseudomonadati</taxon>
        <taxon>Pseudomonadota</taxon>
        <taxon>Alphaproteobacteria</taxon>
        <taxon>Sphingomonadales</taxon>
        <taxon>Sphingosinicellaceae</taxon>
        <taxon>Sphingoaurantiacus</taxon>
    </lineage>
</organism>
<keyword evidence="2" id="KW-1185">Reference proteome</keyword>
<dbReference type="RefSeq" id="WP_380863886.1">
    <property type="nucleotide sequence ID" value="NZ_JBHRXV010000014.1"/>
</dbReference>
<reference evidence="2" key="1">
    <citation type="journal article" date="2019" name="Int. J. Syst. Evol. Microbiol.">
        <title>The Global Catalogue of Microorganisms (GCM) 10K type strain sequencing project: providing services to taxonomists for standard genome sequencing and annotation.</title>
        <authorList>
            <consortium name="The Broad Institute Genomics Platform"/>
            <consortium name="The Broad Institute Genome Sequencing Center for Infectious Disease"/>
            <person name="Wu L."/>
            <person name="Ma J."/>
        </authorList>
    </citation>
    <scope>NUCLEOTIDE SEQUENCE [LARGE SCALE GENOMIC DNA]</scope>
    <source>
        <strain evidence="2">KCTC 42644</strain>
    </source>
</reference>
<proteinExistence type="predicted"/>
<accession>A0ABV7XGI1</accession>
<name>A0ABV7XGI1_9SPHN</name>
<dbReference type="Proteomes" id="UP001595615">
    <property type="component" value="Unassembled WGS sequence"/>
</dbReference>
<sequence>MTDNRVNIARQVADQLFAAETAIDTALAKTAALAGLMPSVREDARLSALVGQGAVERAIETMAALGEARRKIVETHKQLSITQKQMGLGPLNFGGWVDKPQFARAGLAAVEAA</sequence>
<dbReference type="EMBL" id="JBHRXV010000014">
    <property type="protein sequence ID" value="MFC3714388.1"/>
    <property type="molecule type" value="Genomic_DNA"/>
</dbReference>
<evidence type="ECO:0000313" key="2">
    <source>
        <dbReference type="Proteomes" id="UP001595615"/>
    </source>
</evidence>